<accession>A0A9N9MSP5</accession>
<name>A0A9N9MSP5_9CUCU</name>
<dbReference type="Proteomes" id="UP001152799">
    <property type="component" value="Chromosome 4"/>
</dbReference>
<evidence type="ECO:0000313" key="10">
    <source>
        <dbReference type="EMBL" id="CAG9767812.1"/>
    </source>
</evidence>
<reference evidence="10" key="1">
    <citation type="submission" date="2022-01" db="EMBL/GenBank/DDBJ databases">
        <authorList>
            <person name="King R."/>
        </authorList>
    </citation>
    <scope>NUCLEOTIDE SEQUENCE</scope>
</reference>
<feature type="compositionally biased region" description="Basic and acidic residues" evidence="9">
    <location>
        <begin position="568"/>
        <end position="595"/>
    </location>
</feature>
<feature type="region of interest" description="Disordered" evidence="9">
    <location>
        <begin position="302"/>
        <end position="326"/>
    </location>
</feature>
<evidence type="ECO:0000256" key="4">
    <source>
        <dbReference type="ARBA" id="ARBA00022614"/>
    </source>
</evidence>
<evidence type="ECO:0000256" key="9">
    <source>
        <dbReference type="SAM" id="MobiDB-lite"/>
    </source>
</evidence>
<dbReference type="Gene3D" id="3.80.10.10">
    <property type="entry name" value="Ribonuclease Inhibitor"/>
    <property type="match status" value="2"/>
</dbReference>
<feature type="compositionally biased region" description="Polar residues" evidence="9">
    <location>
        <begin position="302"/>
        <end position="313"/>
    </location>
</feature>
<dbReference type="OrthoDB" id="1904536at2759"/>
<proteinExistence type="inferred from homology"/>
<dbReference type="EMBL" id="OU892280">
    <property type="protein sequence ID" value="CAG9767812.1"/>
    <property type="molecule type" value="Genomic_DNA"/>
</dbReference>
<dbReference type="SMART" id="SM00365">
    <property type="entry name" value="LRR_SD22"/>
    <property type="match status" value="4"/>
</dbReference>
<dbReference type="GO" id="GO:0035082">
    <property type="term" value="P:axoneme assembly"/>
    <property type="evidence" value="ECO:0007669"/>
    <property type="project" value="TreeGrafter"/>
</dbReference>
<dbReference type="GO" id="GO:0070840">
    <property type="term" value="F:dynein complex binding"/>
    <property type="evidence" value="ECO:0007669"/>
    <property type="project" value="TreeGrafter"/>
</dbReference>
<keyword evidence="7" id="KW-0966">Cell projection</keyword>
<dbReference type="InterPro" id="IPR050576">
    <property type="entry name" value="Cilia_flagella_integrity"/>
</dbReference>
<evidence type="ECO:0000256" key="5">
    <source>
        <dbReference type="ARBA" id="ARBA00022737"/>
    </source>
</evidence>
<dbReference type="SUPFAM" id="SSF52075">
    <property type="entry name" value="Outer arm dynein light chain 1"/>
    <property type="match status" value="1"/>
</dbReference>
<dbReference type="PANTHER" id="PTHR45973">
    <property type="entry name" value="PROTEIN PHOSPHATASE 1 REGULATORY SUBUNIT SDS22-RELATED"/>
    <property type="match status" value="1"/>
</dbReference>
<feature type="region of interest" description="Disordered" evidence="9">
    <location>
        <begin position="702"/>
        <end position="721"/>
    </location>
</feature>
<feature type="region of interest" description="Disordered" evidence="9">
    <location>
        <begin position="1"/>
        <end position="20"/>
    </location>
</feature>
<evidence type="ECO:0000256" key="6">
    <source>
        <dbReference type="ARBA" id="ARBA00023069"/>
    </source>
</evidence>
<dbReference type="GO" id="GO:0005930">
    <property type="term" value="C:axoneme"/>
    <property type="evidence" value="ECO:0007669"/>
    <property type="project" value="TreeGrafter"/>
</dbReference>
<evidence type="ECO:0000256" key="8">
    <source>
        <dbReference type="ARBA" id="ARBA00024433"/>
    </source>
</evidence>
<keyword evidence="5" id="KW-0677">Repeat</keyword>
<dbReference type="InterPro" id="IPR032675">
    <property type="entry name" value="LRR_dom_sf"/>
</dbReference>
<protein>
    <recommendedName>
        <fullName evidence="8">Dynein axonemal assembly factor 1 homolog</fullName>
    </recommendedName>
</protein>
<feature type="region of interest" description="Disordered" evidence="9">
    <location>
        <begin position="359"/>
        <end position="389"/>
    </location>
</feature>
<feature type="compositionally biased region" description="Low complexity" evidence="9">
    <location>
        <begin position="363"/>
        <end position="378"/>
    </location>
</feature>
<dbReference type="AlphaFoldDB" id="A0A9N9MSP5"/>
<gene>
    <name evidence="10" type="ORF">CEUTPL_LOCUS8368</name>
</gene>
<feature type="region of interest" description="Disordered" evidence="9">
    <location>
        <begin position="568"/>
        <end position="603"/>
    </location>
</feature>
<evidence type="ECO:0000256" key="2">
    <source>
        <dbReference type="ARBA" id="ARBA00004138"/>
    </source>
</evidence>
<comment type="function">
    <text evidence="1">Cilium-specific protein required for cilia structures.</text>
</comment>
<keyword evidence="4" id="KW-0433">Leucine-rich repeat</keyword>
<dbReference type="PROSITE" id="PS51450">
    <property type="entry name" value="LRR"/>
    <property type="match status" value="4"/>
</dbReference>
<dbReference type="PANTHER" id="PTHR45973:SF9">
    <property type="entry name" value="LEUCINE-RICH REPEAT-CONTAINING PROTEIN 46"/>
    <property type="match status" value="1"/>
</dbReference>
<evidence type="ECO:0000256" key="3">
    <source>
        <dbReference type="ARBA" id="ARBA00006453"/>
    </source>
</evidence>
<feature type="compositionally biased region" description="Acidic residues" evidence="9">
    <location>
        <begin position="710"/>
        <end position="720"/>
    </location>
</feature>
<evidence type="ECO:0000256" key="7">
    <source>
        <dbReference type="ARBA" id="ARBA00023273"/>
    </source>
</evidence>
<evidence type="ECO:0000313" key="11">
    <source>
        <dbReference type="Proteomes" id="UP001152799"/>
    </source>
</evidence>
<sequence>MSLIINDPSNAENNKRIDRNDKHNGLDSIFKSPRMTKEFIKKLCKEQKLYQTPYLNDVLYLHFKGFSYIENLEEYTGLKCLWLENNGIKEISGLDNQKGLRSLFLHYNLIKKIENLENCSILDTLNLAHNQVKKIENLDCVTGLHTLNLSNNYVESLEDLEHLEKLIEVSVLDLANNHIEEPLIVQILGNMPGLRVLNLMGNPVIRKIPAYRKTLILACKNLQYLDDRPIFPRERACAEAWERGGIAEEHAERKRWIDRERQKIMDSVDALIALRDRRRAERAAEDPAQHVDSGFCTSIADSESEAENLSQPNLIIDCETNNEDDNNIRPVIVEEENSNSDEKPEVIYGAAIANGERHQAYNDSESSATDSESSTTDSDSVDSDDFMKDRQTTEDYSAYRTRIFDYSPEIVSQKKILIQELNDEPQPCSSKQAIAEDMLRFAMDNADIEEIRDVRNPTGTEIQPISTKSLYPQTQVVNKDDNNELETANANYDVEEFEGDVVIKEKLEAYVEIESQPCTSQQALAEEKMFRLSIENVDNDSDGQNKGQQALENDIAESCDDEVKENNIENAADTREESDVKVEKEVIEDTAPEDKVDADELSTSEAKKEIKNIEVGVEDAPIAVENCHECQLENCSCNNKKEKQLYVEVEKMNVDEYLSSSTQISQNSCHDKHSELSESICEGSMAYFSLKEPKLDSLLTCAPTSASKDSDDESDPDDFDSTLSQQRLLVETLDKCEDIRADTGEIGEGDFVVEAKSKKELQASLGPRNIKFNQDTDDEIYKNLLKWDINVPEGNTIILEPIQRKQREECNKDEICEMILQSKKVEKPEYEIVPGKDIAEENDTILYSRHDIVEEDKSNKFSKTQTIMCNTDVKPVTELDNATIISKTISEVREEIKKFNKSYEEFNERSKIQRAKIIEEYNDALDKEVKIINKFKTIYKKSEKKPREFGKRGPIEVTDESMRKHFADMGVDLSEDFEESGLIRKPKPELEHLVDEPDEFVSANKELEKQFLEQLPQLRKIVEDEEAQEKLKEDEKSEKNNLAEKLMENVTDNGSLEKDKPEEKIVIKRRNVSCSLEMQLAQDKE</sequence>
<dbReference type="FunFam" id="3.80.10.10:FF:000166">
    <property type="entry name" value="Dynein assembly factor 1, axonemal"/>
    <property type="match status" value="1"/>
</dbReference>
<evidence type="ECO:0000256" key="1">
    <source>
        <dbReference type="ARBA" id="ARBA00003843"/>
    </source>
</evidence>
<dbReference type="Pfam" id="PF14580">
    <property type="entry name" value="LRR_9"/>
    <property type="match status" value="1"/>
</dbReference>
<keyword evidence="6" id="KW-0969">Cilium</keyword>
<organism evidence="10 11">
    <name type="scientific">Ceutorhynchus assimilis</name>
    <name type="common">cabbage seed weevil</name>
    <dbReference type="NCBI Taxonomy" id="467358"/>
    <lineage>
        <taxon>Eukaryota</taxon>
        <taxon>Metazoa</taxon>
        <taxon>Ecdysozoa</taxon>
        <taxon>Arthropoda</taxon>
        <taxon>Hexapoda</taxon>
        <taxon>Insecta</taxon>
        <taxon>Pterygota</taxon>
        <taxon>Neoptera</taxon>
        <taxon>Endopterygota</taxon>
        <taxon>Coleoptera</taxon>
        <taxon>Polyphaga</taxon>
        <taxon>Cucujiformia</taxon>
        <taxon>Curculionidae</taxon>
        <taxon>Ceutorhynchinae</taxon>
        <taxon>Ceutorhynchus</taxon>
    </lineage>
</organism>
<dbReference type="InterPro" id="IPR001611">
    <property type="entry name" value="Leu-rich_rpt"/>
</dbReference>
<keyword evidence="11" id="KW-1185">Reference proteome</keyword>
<comment type="subcellular location">
    <subcellularLocation>
        <location evidence="2">Cell projection</location>
        <location evidence="2">Cilium</location>
    </subcellularLocation>
</comment>
<comment type="similarity">
    <text evidence="3">Belongs to the DNAAF1 family.</text>
</comment>